<feature type="region of interest" description="Disordered" evidence="1">
    <location>
        <begin position="405"/>
        <end position="439"/>
    </location>
</feature>
<evidence type="ECO:0000313" key="5">
    <source>
        <dbReference type="Proteomes" id="UP000242444"/>
    </source>
</evidence>
<sequence length="490" mass="51652">MNTPLRKVGVAMLAMVLLLLVNATYIQVVKADDYRTDGRNQRVLLEEYARQRGQIVTQDSGQVLAGVEPVDDRLKFQRTYLNGPAYAPVTGYYSVRYGAGGIERAEDEVLNGSDPRLFVRRLSEMVTGRDPRGGNVRLTVKPAAQETAYEQMSSRGYRGAVVALDPKTGEILAMVSTPSYDPSQLASHVAADQEEAWTRYNEDENKPMLNRAISETYPPGSTFKLVTAAAALEDGATPDTAVNPAPNVRLPGAGNTTLENFNGNPCPGSTLRDALANSCNVPFAELSGSLGADKMNETAANFGIGQDDLTVPLRVAQSGLGEMAGKPQLYQTGIGQRDVRLTPLQDALLAATVANGGVAMKPNLVKSLLAPDLSTISDVSPEELTGDPALSKANADILRDMMLASEDNTKGAGKRPDLKIASKTGTAEHGSDPKSTPPHAWYTAFAPAEDPKVAVAVIVESGGNRGLAATGGTVAAEIARSTIDAALGGG</sequence>
<evidence type="ECO:0000256" key="1">
    <source>
        <dbReference type="SAM" id="MobiDB-lite"/>
    </source>
</evidence>
<dbReference type="SUPFAM" id="SSF56601">
    <property type="entry name" value="beta-lactamase/transpeptidase-like"/>
    <property type="match status" value="1"/>
</dbReference>
<name>A0A263D5D1_9PSEU</name>
<evidence type="ECO:0000259" key="3">
    <source>
        <dbReference type="Pfam" id="PF21922"/>
    </source>
</evidence>
<dbReference type="Pfam" id="PF21922">
    <property type="entry name" value="PBP_dimer_2"/>
    <property type="match status" value="1"/>
</dbReference>
<protein>
    <submittedName>
        <fullName evidence="4">Penicillin-binding protein</fullName>
    </submittedName>
</protein>
<dbReference type="Proteomes" id="UP000242444">
    <property type="component" value="Unassembled WGS sequence"/>
</dbReference>
<dbReference type="Pfam" id="PF00905">
    <property type="entry name" value="Transpeptidase"/>
    <property type="match status" value="1"/>
</dbReference>
<dbReference type="OrthoDB" id="9766847at2"/>
<dbReference type="EMBL" id="NKYE01000007">
    <property type="protein sequence ID" value="OZM72595.1"/>
    <property type="molecule type" value="Genomic_DNA"/>
</dbReference>
<organism evidence="4 5">
    <name type="scientific">Amycolatopsis antarctica</name>
    <dbReference type="NCBI Taxonomy" id="1854586"/>
    <lineage>
        <taxon>Bacteria</taxon>
        <taxon>Bacillati</taxon>
        <taxon>Actinomycetota</taxon>
        <taxon>Actinomycetes</taxon>
        <taxon>Pseudonocardiales</taxon>
        <taxon>Pseudonocardiaceae</taxon>
        <taxon>Amycolatopsis</taxon>
    </lineage>
</organism>
<dbReference type="AlphaFoldDB" id="A0A263D5D1"/>
<dbReference type="Gene3D" id="3.90.1310.10">
    <property type="entry name" value="Penicillin-binding protein 2a (Domain 2)"/>
    <property type="match status" value="1"/>
</dbReference>
<dbReference type="GO" id="GO:0071972">
    <property type="term" value="F:peptidoglycan L,D-transpeptidase activity"/>
    <property type="evidence" value="ECO:0007669"/>
    <property type="project" value="TreeGrafter"/>
</dbReference>
<evidence type="ECO:0000259" key="2">
    <source>
        <dbReference type="Pfam" id="PF00905"/>
    </source>
</evidence>
<dbReference type="RefSeq" id="WP_094863072.1">
    <property type="nucleotide sequence ID" value="NZ_NKYE01000007.1"/>
</dbReference>
<dbReference type="GO" id="GO:0071555">
    <property type="term" value="P:cell wall organization"/>
    <property type="evidence" value="ECO:0007669"/>
    <property type="project" value="TreeGrafter"/>
</dbReference>
<dbReference type="InterPro" id="IPR054120">
    <property type="entry name" value="PBPA_dimer"/>
</dbReference>
<dbReference type="InterPro" id="IPR036138">
    <property type="entry name" value="PBP_dimer_sf"/>
</dbReference>
<dbReference type="PANTHER" id="PTHR30627">
    <property type="entry name" value="PEPTIDOGLYCAN D,D-TRANSPEPTIDASE"/>
    <property type="match status" value="1"/>
</dbReference>
<accession>A0A263D5D1</accession>
<dbReference type="InParanoid" id="A0A263D5D1"/>
<dbReference type="InterPro" id="IPR050515">
    <property type="entry name" value="Beta-lactam/transpept"/>
</dbReference>
<reference evidence="4 5" key="1">
    <citation type="submission" date="2017-07" db="EMBL/GenBank/DDBJ databases">
        <title>Amycolatopsis antarcticus sp. nov., isolated from the surface of an Antarcticus brown macroalga.</title>
        <authorList>
            <person name="Wang J."/>
            <person name="Leiva S."/>
            <person name="Huang J."/>
            <person name="Huang Y."/>
        </authorList>
    </citation>
    <scope>NUCLEOTIDE SEQUENCE [LARGE SCALE GENOMIC DNA]</scope>
    <source>
        <strain evidence="4 5">AU-G6</strain>
    </source>
</reference>
<dbReference type="GO" id="GO:0008658">
    <property type="term" value="F:penicillin binding"/>
    <property type="evidence" value="ECO:0007669"/>
    <property type="project" value="InterPro"/>
</dbReference>
<keyword evidence="5" id="KW-1185">Reference proteome</keyword>
<feature type="domain" description="Penicillin-binding protein transpeptidase" evidence="2">
    <location>
        <begin position="159"/>
        <end position="483"/>
    </location>
</feature>
<gene>
    <name evidence="4" type="ORF">CFN78_13195</name>
</gene>
<comment type="caution">
    <text evidence="4">The sequence shown here is derived from an EMBL/GenBank/DDBJ whole genome shotgun (WGS) entry which is preliminary data.</text>
</comment>
<dbReference type="GO" id="GO:0005886">
    <property type="term" value="C:plasma membrane"/>
    <property type="evidence" value="ECO:0007669"/>
    <property type="project" value="TreeGrafter"/>
</dbReference>
<dbReference type="InterPro" id="IPR012338">
    <property type="entry name" value="Beta-lactam/transpept-like"/>
</dbReference>
<dbReference type="InterPro" id="IPR001460">
    <property type="entry name" value="PCN-bd_Tpept"/>
</dbReference>
<feature type="domain" description="Penicillin binding protein A dimerisation" evidence="3">
    <location>
        <begin position="52"/>
        <end position="136"/>
    </location>
</feature>
<dbReference type="Gene3D" id="3.40.710.10">
    <property type="entry name" value="DD-peptidase/beta-lactamase superfamily"/>
    <property type="match status" value="1"/>
</dbReference>
<dbReference type="SUPFAM" id="SSF56519">
    <property type="entry name" value="Penicillin binding protein dimerisation domain"/>
    <property type="match status" value="1"/>
</dbReference>
<dbReference type="FunCoup" id="A0A263D5D1">
    <property type="interactions" value="5"/>
</dbReference>
<evidence type="ECO:0000313" key="4">
    <source>
        <dbReference type="EMBL" id="OZM72595.1"/>
    </source>
</evidence>
<dbReference type="PANTHER" id="PTHR30627:SF24">
    <property type="entry name" value="PENICILLIN-BINDING PROTEIN 4B"/>
    <property type="match status" value="1"/>
</dbReference>
<proteinExistence type="predicted"/>